<dbReference type="SUPFAM" id="SSF48695">
    <property type="entry name" value="Multiheme cytochromes"/>
    <property type="match status" value="1"/>
</dbReference>
<name>A0ABU5HIY7_9BACT</name>
<evidence type="ECO:0000256" key="1">
    <source>
        <dbReference type="SAM" id="SignalP"/>
    </source>
</evidence>
<evidence type="ECO:0008006" key="4">
    <source>
        <dbReference type="Google" id="ProtNLM"/>
    </source>
</evidence>
<reference evidence="2 3" key="1">
    <citation type="submission" date="2023-12" db="EMBL/GenBank/DDBJ databases">
        <title>the genome sequence of Hyalangium sp. s54d21.</title>
        <authorList>
            <person name="Zhang X."/>
        </authorList>
    </citation>
    <scope>NUCLEOTIDE SEQUENCE [LARGE SCALE GENOMIC DNA]</scope>
    <source>
        <strain evidence="3">s54d21</strain>
    </source>
</reference>
<dbReference type="InterPro" id="IPR036280">
    <property type="entry name" value="Multihaem_cyt_sf"/>
</dbReference>
<evidence type="ECO:0000313" key="3">
    <source>
        <dbReference type="Proteomes" id="UP001291309"/>
    </source>
</evidence>
<gene>
    <name evidence="2" type="ORF">SYV04_41035</name>
</gene>
<keyword evidence="3" id="KW-1185">Reference proteome</keyword>
<keyword evidence="1" id="KW-0732">Signal</keyword>
<feature type="chain" id="PRO_5047455706" description="Cytochrome c-552/4 domain-containing protein" evidence="1">
    <location>
        <begin position="18"/>
        <end position="349"/>
    </location>
</feature>
<accession>A0ABU5HIY7</accession>
<organism evidence="2 3">
    <name type="scientific">Hyalangium rubrum</name>
    <dbReference type="NCBI Taxonomy" id="3103134"/>
    <lineage>
        <taxon>Bacteria</taxon>
        <taxon>Pseudomonadati</taxon>
        <taxon>Myxococcota</taxon>
        <taxon>Myxococcia</taxon>
        <taxon>Myxococcales</taxon>
        <taxon>Cystobacterineae</taxon>
        <taxon>Archangiaceae</taxon>
        <taxon>Hyalangium</taxon>
    </lineage>
</organism>
<dbReference type="EMBL" id="JAXIVS010000024">
    <property type="protein sequence ID" value="MDY7232844.1"/>
    <property type="molecule type" value="Genomic_DNA"/>
</dbReference>
<protein>
    <recommendedName>
        <fullName evidence="4">Cytochrome c-552/4 domain-containing protein</fullName>
    </recommendedName>
</protein>
<dbReference type="Proteomes" id="UP001291309">
    <property type="component" value="Unassembled WGS sequence"/>
</dbReference>
<sequence length="349" mass="38756">MRWGVLLALVLATAAGAESPSPWDFGSFLEPVRVAGASAETCEPCHTEVFEAWSQSRHRQSLDNAVFLDGFAAEPHPRCVYCHAPLEEQAKAALRRRSALVRDRNLASVPRASLAHEGITCVTCHVRDGVVMTANPKPPEADHPLRSEPKLADPFFCANCHEFLGHEVVDGKSSLTDEKMQTTWTEWRDWQARGGQGTCQSCHMPGKSHAFRGAYDLAFLRGALSVRLEQVRGQLIAVLESKGVGHAFPTGDVFRHMTLWADDKPAARFGQTFEITATEEGTFQVRRTGNTSLMPFEPTRVVLPAGTRRVRVTYHYAEDRHERRGTVPRDELIVELAALDVPTPSPRKR</sequence>
<comment type="caution">
    <text evidence="2">The sequence shown here is derived from an EMBL/GenBank/DDBJ whole genome shotgun (WGS) entry which is preliminary data.</text>
</comment>
<feature type="signal peptide" evidence="1">
    <location>
        <begin position="1"/>
        <end position="17"/>
    </location>
</feature>
<evidence type="ECO:0000313" key="2">
    <source>
        <dbReference type="EMBL" id="MDY7232844.1"/>
    </source>
</evidence>
<proteinExistence type="predicted"/>
<dbReference type="Gene3D" id="1.10.1130.10">
    <property type="entry name" value="Flavocytochrome C3, Chain A"/>
    <property type="match status" value="1"/>
</dbReference>
<dbReference type="RefSeq" id="WP_321551558.1">
    <property type="nucleotide sequence ID" value="NZ_JAXIVS010000024.1"/>
</dbReference>